<sequence>MNRLFAILIIVVLMNTTTTSYAKSIRSESKRENILEDAVIDLLTQPMYAAVKDYYGTTYKIGSFCEKVKEVKKLRHSGSWCFEVKIEFVIFTGAHNFLDIFTVTLKKDWGTEGKWIMQEYNVRKYDPNEKYECRSPA</sequence>
<dbReference type="OrthoDB" id="2882996at2"/>
<evidence type="ECO:0008006" key="3">
    <source>
        <dbReference type="Google" id="ProtNLM"/>
    </source>
</evidence>
<accession>W7L9R2</accession>
<dbReference type="AlphaFoldDB" id="W7L9R2"/>
<dbReference type="Pfam" id="PF13027">
    <property type="entry name" value="DUF3888"/>
    <property type="match status" value="1"/>
</dbReference>
<protein>
    <recommendedName>
        <fullName evidence="3">DUF3888 domain-containing protein</fullName>
    </recommendedName>
</protein>
<dbReference type="InterPro" id="IPR024984">
    <property type="entry name" value="DUF3888"/>
</dbReference>
<reference evidence="2" key="1">
    <citation type="submission" date="2013-03" db="EMBL/GenBank/DDBJ databases">
        <title>Draft genome sequence of Bacillus firmus DS1.</title>
        <authorList>
            <person name="Peng D."/>
            <person name="Zhu L."/>
            <person name="Sun M."/>
        </authorList>
    </citation>
    <scope>NUCLEOTIDE SEQUENCE [LARGE SCALE GENOMIC DNA]</scope>
    <source>
        <strain evidence="2">DS1</strain>
    </source>
</reference>
<dbReference type="RefSeq" id="WP_035333299.1">
    <property type="nucleotide sequence ID" value="NZ_APVL01000037.1"/>
</dbReference>
<evidence type="ECO:0000313" key="2">
    <source>
        <dbReference type="Proteomes" id="UP000019270"/>
    </source>
</evidence>
<dbReference type="PATRIC" id="fig|1307436.3.peg.5055"/>
<dbReference type="Proteomes" id="UP000019270">
    <property type="component" value="Unassembled WGS sequence"/>
</dbReference>
<reference evidence="1 2" key="2">
    <citation type="journal article" date="2016" name="Sci. Rep.">
        <title>A novel serine protease, Sep1, from Bacillus firmus DS-1 has nematicidal activity and degrades multiple intestinal-associated nematode proteins.</title>
        <authorList>
            <person name="Geng C."/>
            <person name="Nie X."/>
            <person name="Tang Z."/>
            <person name="Zhang Y."/>
            <person name="Lin J."/>
            <person name="Sun M."/>
            <person name="Peng D."/>
        </authorList>
    </citation>
    <scope>NUCLEOTIDE SEQUENCE [LARGE SCALE GENOMIC DNA]</scope>
    <source>
        <strain evidence="1 2">DS1</strain>
    </source>
</reference>
<proteinExistence type="predicted"/>
<dbReference type="eggNOG" id="ENOG5034AMG">
    <property type="taxonomic scope" value="Bacteria"/>
</dbReference>
<comment type="caution">
    <text evidence="1">The sequence shown here is derived from an EMBL/GenBank/DDBJ whole genome shotgun (WGS) entry which is preliminary data.</text>
</comment>
<organism evidence="1 2">
    <name type="scientific">Cytobacillus firmus DS1</name>
    <dbReference type="NCBI Taxonomy" id="1307436"/>
    <lineage>
        <taxon>Bacteria</taxon>
        <taxon>Bacillati</taxon>
        <taxon>Bacillota</taxon>
        <taxon>Bacilli</taxon>
        <taxon>Bacillales</taxon>
        <taxon>Bacillaceae</taxon>
        <taxon>Cytobacillus</taxon>
    </lineage>
</organism>
<dbReference type="EMBL" id="APVL01000037">
    <property type="protein sequence ID" value="EWG08559.1"/>
    <property type="molecule type" value="Genomic_DNA"/>
</dbReference>
<gene>
    <name evidence="1" type="ORF">PBF_23725</name>
</gene>
<name>W7L9R2_CYTFI</name>
<evidence type="ECO:0000313" key="1">
    <source>
        <dbReference type="EMBL" id="EWG08559.1"/>
    </source>
</evidence>